<feature type="domain" description="TMEM131L fifth Ig-like" evidence="12">
    <location>
        <begin position="1005"/>
        <end position="1070"/>
    </location>
</feature>
<evidence type="ECO:0000313" key="13">
    <source>
        <dbReference type="EMBL" id="MBY06936.1"/>
    </source>
</evidence>
<dbReference type="InterPro" id="IPR056311">
    <property type="entry name" value="TMEM131_Ig_2"/>
</dbReference>
<dbReference type="InterPro" id="IPR039877">
    <property type="entry name" value="TMEM131-like"/>
</dbReference>
<dbReference type="InterPro" id="IPR013783">
    <property type="entry name" value="Ig-like_fold"/>
</dbReference>
<dbReference type="InterPro" id="IPR022113">
    <property type="entry name" value="TMEM131L_N"/>
</dbReference>
<feature type="compositionally biased region" description="Low complexity" evidence="7">
    <location>
        <begin position="1285"/>
        <end position="1295"/>
    </location>
</feature>
<evidence type="ECO:0000259" key="10">
    <source>
        <dbReference type="Pfam" id="PF24498"/>
    </source>
</evidence>
<dbReference type="Pfam" id="PF24499">
    <property type="entry name" value="Ig_TMEM131L_4"/>
    <property type="match status" value="1"/>
</dbReference>
<dbReference type="InterPro" id="IPR055436">
    <property type="entry name" value="Ig_TMEM131L_4"/>
</dbReference>
<dbReference type="PANTHER" id="PTHR22050:SF0">
    <property type="entry name" value="TRANSMEMBRANE PROTEIN 131 HOMOLOG"/>
    <property type="match status" value="1"/>
</dbReference>
<feature type="region of interest" description="Disordered" evidence="7">
    <location>
        <begin position="1460"/>
        <end position="1484"/>
    </location>
</feature>
<dbReference type="GO" id="GO:0016020">
    <property type="term" value="C:membrane"/>
    <property type="evidence" value="ECO:0007669"/>
    <property type="project" value="UniProtKB-SubCell"/>
</dbReference>
<dbReference type="InterPro" id="IPR055435">
    <property type="entry name" value="Ig_TMEM131L_3"/>
</dbReference>
<dbReference type="PANTHER" id="PTHR22050">
    <property type="entry name" value="RW1 PROTEIN HOMOLOG"/>
    <property type="match status" value="1"/>
</dbReference>
<feature type="region of interest" description="Disordered" evidence="7">
    <location>
        <begin position="1763"/>
        <end position="1802"/>
    </location>
</feature>
<feature type="compositionally biased region" description="Polar residues" evidence="7">
    <location>
        <begin position="1190"/>
        <end position="1201"/>
    </location>
</feature>
<feature type="domain" description="TMEM131L fourth Ig-like" evidence="11">
    <location>
        <begin position="807"/>
        <end position="952"/>
    </location>
</feature>
<feature type="domain" description="TMEM131L third Ig-like" evidence="10">
    <location>
        <begin position="419"/>
        <end position="514"/>
    </location>
</feature>
<organism evidence="13">
    <name type="scientific">Ornithodoros turicata</name>
    <dbReference type="NCBI Taxonomy" id="34597"/>
    <lineage>
        <taxon>Eukaryota</taxon>
        <taxon>Metazoa</taxon>
        <taxon>Ecdysozoa</taxon>
        <taxon>Arthropoda</taxon>
        <taxon>Chelicerata</taxon>
        <taxon>Arachnida</taxon>
        <taxon>Acari</taxon>
        <taxon>Parasitiformes</taxon>
        <taxon>Ixodida</taxon>
        <taxon>Ixodoidea</taxon>
        <taxon>Argasidae</taxon>
        <taxon>Ornithodorinae</taxon>
        <taxon>Ornithodoros</taxon>
    </lineage>
</organism>
<keyword evidence="5" id="KW-1133">Transmembrane helix</keyword>
<reference evidence="13" key="1">
    <citation type="submission" date="2018-03" db="EMBL/GenBank/DDBJ databases">
        <title>The relapsing fever spirochete Borrelia turicatae persists in the highly oxidative environment of its soft-bodied tick vector.</title>
        <authorList>
            <person name="Bourret T.J."/>
            <person name="Boyle W.K."/>
            <person name="Valenzuela J.G."/>
            <person name="Oliveira F."/>
            <person name="Lopez J.E."/>
        </authorList>
    </citation>
    <scope>NUCLEOTIDE SEQUENCE</scope>
    <source>
        <strain evidence="13">Kansas strain/isolate</strain>
        <tissue evidence="13">Salivary glands</tissue>
    </source>
</reference>
<protein>
    <submittedName>
        <fullName evidence="13">Uncharacterized protein</fullName>
    </submittedName>
</protein>
<accession>A0A2R5LBV6</accession>
<sequence>MARVNVIRSCGNMKLYKFLLFFNVLDIVYKVVQSVDGQAQGFIQTEDDINQVADGVLAQISEHSAVSSSSPISFSDLDDSNLNMYASPISFEPPLLDFRDQPLSIPIRRKVVVKNLSPESSIEMLSISGSTVHFHCSFFQEKRISPGANTSFDIVYLGRQQGLVENILFIHTSLGSFKYQVSAFGRENPYRLRPFIGARVPLNGTYTPLIYMHNPHSSTIQLTEVYTSGGDLHLEVPDDENEATKDLWEIPPYETKVVMRANFVSRTEKNHTAYICIKTNRTTENSLIVPVEVEVVSIPGIYSPTEVLEFGVVHSEEEPKTLPISLLNSGPKHIHIVNVFVTPVNEALEVKFTPTKVPPNTVHSTQIATVTYIPSRTRHRKQCSGKIVVKSKNNQHKLTIPFQVSFINGSLKYNVNSTTFYIGRAKSLSISDIRPLNISNSFSVPIVIHNVELQPEAEPHFTVIFNSSAVLLPQETRPVAYLQFHPADSSLQLSSRVRLHTNLSSFEIPLSCYSGKLKVHLLHALNNETLLDFGTLGIGHKRTLLFAVINENPVEVVLKHWGSNLTKTYIELVGIEAGNASTLARRYNFSGLVKGLTLKSQHFAVFRVGVTAPEEEGVFVGEAFIETKHEILKVLFTLRAAKGSLTSDPITFENAFPGRVSSQNLYIHSTFSHAMIVTSVYTVPEDPRFYFEVTPNASPELQPRSKNWAGKLYFDPRRDCGRKCYSGLPTGTAEGRQWLSKLSLPKDVGETDLELFKILRERWMKLEESRENMINLTLKVDTSQAQSFLMRAQADLQWPRLSVRCQLKFPVTQVGNLTVKEVTLENPSSLPVLVQVLPLPLYPNVRAVLSMTEGSCSGANVTLPQWPDVFTLQDLEEYDPSPDNMFLAYGKGLEEYFGVQPHRQSLAFQLTPGMRVRLRVGFAPKDDSITSSLLLIRNNLTVMSTLLLKGQGGYGQMRLGNKTPGVDSVLTFELTENHCKDCDGSKTGKMVPPNFTVRRAFTARNTGQLPVYINGLFINDVPCEGYGFHVLNCYSFELKPNSSKRVDIAFTPDFTLTRIERTLSIQTSLGPEPVSYKLVATVPRRFLASCGRALPRPHWEAPIHWCLTTAAVFVILCSIVYALLERDRILQTGFYPFVVSPTEAHTLQPFDLNNIGPAGDSTRQTEKGGGQNKKKESNQLRRLSPGTVELFSTASKGTTTRLDSDIPSKNVRRRSASATTKPKTELQAHPPPLLSQSSEDDVSKPTIPPQTTTRNACSARDSARTSLVQRFLLWFVKTGSKTETRTSVATQTATTKNVHSKDDDERKPRKKKCHVEEETSSTTTETSTSDLSEKDHMLPDVCVSAKPAKSRRSKSKGRERASNVSNTLAAAVTAVEGVTSLIEDTGGDFEVSTRGRSHRKIKVDPRKAFGGDVLRPCTLELPYKPKTVTAETKEPQLNELRLKTQRAAIKFSDVKFKSRSSSFENESESRKSSPPPVWDQPKAPANTDDALAEIARQTEHFALHQHGIKPSRPISYSAAVAGCSTSKAPATTKNATRNCGAVGQKPPGLVDSHVKSEPKLSCRPSQSKMDSLDTFSPEKPPVWHDHVGSKQEIAPLLRNICHRSLQSWSQEEDFLAAWRLREPENQADSVEEIPFVGPVRKSSVDRWGTGTEETFFGAAVDHSSRWDPTPHQVWGSSWWTTPSLAETSQPGITPVDTSPTESMANMVSLLGIDTPDQDVSDHLASFAVEANSTTGTSTFSFPQSIWTQHSAARVTPIGQPWGYSLFQGNSSDAQPTQTTADPPSECKIEQEKPLGWQDKGPI</sequence>
<evidence type="ECO:0000259" key="8">
    <source>
        <dbReference type="Pfam" id="PF12371"/>
    </source>
</evidence>
<name>A0A2R5LBV6_9ACAR</name>
<feature type="domain" description="Transmembrane protein 131-like N-terminal" evidence="8">
    <location>
        <begin position="90"/>
        <end position="172"/>
    </location>
</feature>
<feature type="compositionally biased region" description="Low complexity" evidence="7">
    <location>
        <begin position="1320"/>
        <end position="1329"/>
    </location>
</feature>
<dbReference type="EMBL" id="GGLE01002810">
    <property type="protein sequence ID" value="MBY06936.1"/>
    <property type="molecule type" value="Transcribed_RNA"/>
</dbReference>
<proteinExistence type="inferred from homology"/>
<evidence type="ECO:0000256" key="7">
    <source>
        <dbReference type="SAM" id="MobiDB-lite"/>
    </source>
</evidence>
<dbReference type="Pfam" id="PF24498">
    <property type="entry name" value="Ig_TMEM131L_3"/>
    <property type="match status" value="1"/>
</dbReference>
<evidence type="ECO:0000256" key="6">
    <source>
        <dbReference type="ARBA" id="ARBA00023136"/>
    </source>
</evidence>
<dbReference type="Pfam" id="PF12371">
    <property type="entry name" value="TMEM131_like_N"/>
    <property type="match status" value="1"/>
</dbReference>
<keyword evidence="3" id="KW-0812">Transmembrane</keyword>
<dbReference type="Gene3D" id="2.60.40.10">
    <property type="entry name" value="Immunoglobulins"/>
    <property type="match status" value="1"/>
</dbReference>
<comment type="similarity">
    <text evidence="2">Belongs to the TMEM131 family.</text>
</comment>
<feature type="region of interest" description="Disordered" evidence="7">
    <location>
        <begin position="1283"/>
        <end position="1364"/>
    </location>
</feature>
<dbReference type="Pfam" id="PF24501">
    <property type="entry name" value="Ig_TMEM131L_5"/>
    <property type="match status" value="1"/>
</dbReference>
<feature type="region of interest" description="Disordered" evidence="7">
    <location>
        <begin position="1542"/>
        <end position="1581"/>
    </location>
</feature>
<feature type="domain" description="TMEM131 second Ig-like" evidence="9">
    <location>
        <begin position="189"/>
        <end position="278"/>
    </location>
</feature>
<evidence type="ECO:0000256" key="5">
    <source>
        <dbReference type="ARBA" id="ARBA00022989"/>
    </source>
</evidence>
<keyword evidence="4" id="KW-0732">Signal</keyword>
<keyword evidence="6" id="KW-0472">Membrane</keyword>
<evidence type="ECO:0000256" key="2">
    <source>
        <dbReference type="ARBA" id="ARBA00006682"/>
    </source>
</evidence>
<dbReference type="Pfam" id="PF24495">
    <property type="entry name" value="Ig_TMEM131_2"/>
    <property type="match status" value="1"/>
</dbReference>
<evidence type="ECO:0000256" key="3">
    <source>
        <dbReference type="ARBA" id="ARBA00022692"/>
    </source>
</evidence>
<evidence type="ECO:0000256" key="1">
    <source>
        <dbReference type="ARBA" id="ARBA00004479"/>
    </source>
</evidence>
<evidence type="ECO:0000259" key="9">
    <source>
        <dbReference type="Pfam" id="PF24495"/>
    </source>
</evidence>
<dbReference type="InterPro" id="IPR055437">
    <property type="entry name" value="TMEM131L_Ig_5"/>
</dbReference>
<evidence type="ECO:0000259" key="11">
    <source>
        <dbReference type="Pfam" id="PF24499"/>
    </source>
</evidence>
<feature type="compositionally biased region" description="Polar residues" evidence="7">
    <location>
        <begin position="1766"/>
        <end position="1781"/>
    </location>
</feature>
<evidence type="ECO:0000256" key="4">
    <source>
        <dbReference type="ARBA" id="ARBA00022729"/>
    </source>
</evidence>
<comment type="subcellular location">
    <subcellularLocation>
        <location evidence="1">Membrane</location>
        <topology evidence="1">Single-pass type I membrane protein</topology>
    </subcellularLocation>
</comment>
<feature type="region of interest" description="Disordered" evidence="7">
    <location>
        <begin position="1148"/>
        <end position="1260"/>
    </location>
</feature>
<evidence type="ECO:0000259" key="12">
    <source>
        <dbReference type="Pfam" id="PF24501"/>
    </source>
</evidence>